<sequence>MPNIVEVKSVNKRFGRGPVVLNDINLAIEEGEMVALIGASGSGKSTLIRTICGLETADTGVGRISLFGQVTQSGGKRLPAQRQLRSQVGVIFQQFNLVTRLSLLTNVLVGRLGRIPKWRGLLGLFPRSDRITALKALERVGMADKARQRASTLSGGQQQRGAIARALTQEARLILADEPIASLDPASAERVMETLGTINKEDGVTVIVSLHQIDHAFKHCDRIIALKDGAVAYDGTTEGISPENIANLYGVEGLDLVKDARPKDGDGASAEGHAPSYLKPVAVAS</sequence>
<proteinExistence type="predicted"/>
<protein>
    <submittedName>
        <fullName evidence="9">Phosphonate ABC transporter ATP-binding protein</fullName>
    </submittedName>
</protein>
<dbReference type="GO" id="GO:0016020">
    <property type="term" value="C:membrane"/>
    <property type="evidence" value="ECO:0007669"/>
    <property type="project" value="InterPro"/>
</dbReference>
<evidence type="ECO:0000256" key="5">
    <source>
        <dbReference type="ARBA" id="ARBA00022967"/>
    </source>
</evidence>
<dbReference type="InterPro" id="IPR050086">
    <property type="entry name" value="MetN_ABC_transporter-like"/>
</dbReference>
<evidence type="ECO:0000256" key="3">
    <source>
        <dbReference type="ARBA" id="ARBA00022741"/>
    </source>
</evidence>
<evidence type="ECO:0000256" key="2">
    <source>
        <dbReference type="ARBA" id="ARBA00022475"/>
    </source>
</evidence>
<dbReference type="InterPro" id="IPR027417">
    <property type="entry name" value="P-loop_NTPase"/>
</dbReference>
<dbReference type="Proteomes" id="UP000287447">
    <property type="component" value="Unassembled WGS sequence"/>
</dbReference>
<keyword evidence="6" id="KW-0472">Membrane</keyword>
<keyword evidence="4 9" id="KW-0067">ATP-binding</keyword>
<keyword evidence="3" id="KW-0547">Nucleotide-binding</keyword>
<evidence type="ECO:0000256" key="7">
    <source>
        <dbReference type="SAM" id="MobiDB-lite"/>
    </source>
</evidence>
<dbReference type="InterPro" id="IPR012693">
    <property type="entry name" value="ABC_transpr_PhnC"/>
</dbReference>
<dbReference type="AlphaFoldDB" id="A0A3S2XZQ7"/>
<dbReference type="GO" id="GO:0015416">
    <property type="term" value="F:ABC-type phosphonate transporter activity"/>
    <property type="evidence" value="ECO:0007669"/>
    <property type="project" value="InterPro"/>
</dbReference>
<dbReference type="GO" id="GO:0005524">
    <property type="term" value="F:ATP binding"/>
    <property type="evidence" value="ECO:0007669"/>
    <property type="project" value="UniProtKB-KW"/>
</dbReference>
<dbReference type="Gene3D" id="3.40.50.300">
    <property type="entry name" value="P-loop containing nucleotide triphosphate hydrolases"/>
    <property type="match status" value="1"/>
</dbReference>
<dbReference type="PANTHER" id="PTHR43166:SF6">
    <property type="entry name" value="PHOSPHONATES IMPORT ATP-BINDING PROTEIN PHNC"/>
    <property type="match status" value="1"/>
</dbReference>
<keyword evidence="5" id="KW-1278">Translocase</keyword>
<dbReference type="PROSITE" id="PS50893">
    <property type="entry name" value="ABC_TRANSPORTER_2"/>
    <property type="match status" value="1"/>
</dbReference>
<dbReference type="InterPro" id="IPR003439">
    <property type="entry name" value="ABC_transporter-like_ATP-bd"/>
</dbReference>
<evidence type="ECO:0000313" key="9">
    <source>
        <dbReference type="EMBL" id="RVU33629.1"/>
    </source>
</evidence>
<feature type="domain" description="ABC transporter" evidence="8">
    <location>
        <begin position="5"/>
        <end position="253"/>
    </location>
</feature>
<evidence type="ECO:0000313" key="10">
    <source>
        <dbReference type="Proteomes" id="UP000287447"/>
    </source>
</evidence>
<keyword evidence="2" id="KW-1003">Cell membrane</keyword>
<dbReference type="RefSeq" id="WP_127767659.1">
    <property type="nucleotide sequence ID" value="NZ_SADE01000004.1"/>
</dbReference>
<dbReference type="OrthoDB" id="9802264at2"/>
<dbReference type="InterPro" id="IPR003593">
    <property type="entry name" value="AAA+_ATPase"/>
</dbReference>
<dbReference type="SUPFAM" id="SSF52540">
    <property type="entry name" value="P-loop containing nucleoside triphosphate hydrolases"/>
    <property type="match status" value="1"/>
</dbReference>
<comment type="caution">
    <text evidence="9">The sequence shown here is derived from an EMBL/GenBank/DDBJ whole genome shotgun (WGS) entry which is preliminary data.</text>
</comment>
<evidence type="ECO:0000256" key="1">
    <source>
        <dbReference type="ARBA" id="ARBA00022448"/>
    </source>
</evidence>
<name>A0A3S2XZQ7_9PROT</name>
<dbReference type="PANTHER" id="PTHR43166">
    <property type="entry name" value="AMINO ACID IMPORT ATP-BINDING PROTEIN"/>
    <property type="match status" value="1"/>
</dbReference>
<feature type="region of interest" description="Disordered" evidence="7">
    <location>
        <begin position="260"/>
        <end position="285"/>
    </location>
</feature>
<reference evidence="10" key="1">
    <citation type="submission" date="2019-01" db="EMBL/GenBank/DDBJ databases">
        <title>Gri0909 isolated from a small marine red alga.</title>
        <authorList>
            <person name="Kim J."/>
            <person name="Jeong S.E."/>
            <person name="Jeon C.O."/>
        </authorList>
    </citation>
    <scope>NUCLEOTIDE SEQUENCE [LARGE SCALE GENOMIC DNA]</scope>
    <source>
        <strain evidence="10">Gri0909</strain>
    </source>
</reference>
<evidence type="ECO:0000256" key="6">
    <source>
        <dbReference type="ARBA" id="ARBA00023136"/>
    </source>
</evidence>
<gene>
    <name evidence="9" type="primary">phnC</name>
    <name evidence="9" type="ORF">EOI86_20950</name>
</gene>
<dbReference type="NCBIfam" id="TIGR02315">
    <property type="entry name" value="ABC_phnC"/>
    <property type="match status" value="1"/>
</dbReference>
<keyword evidence="10" id="KW-1185">Reference proteome</keyword>
<dbReference type="EMBL" id="SADE01000004">
    <property type="protein sequence ID" value="RVU33629.1"/>
    <property type="molecule type" value="Genomic_DNA"/>
</dbReference>
<dbReference type="Pfam" id="PF00005">
    <property type="entry name" value="ABC_tran"/>
    <property type="match status" value="1"/>
</dbReference>
<dbReference type="GO" id="GO:0016887">
    <property type="term" value="F:ATP hydrolysis activity"/>
    <property type="evidence" value="ECO:0007669"/>
    <property type="project" value="InterPro"/>
</dbReference>
<evidence type="ECO:0000256" key="4">
    <source>
        <dbReference type="ARBA" id="ARBA00022840"/>
    </source>
</evidence>
<organism evidence="9 10">
    <name type="scientific">Hwanghaeella grinnelliae</name>
    <dbReference type="NCBI Taxonomy" id="2500179"/>
    <lineage>
        <taxon>Bacteria</taxon>
        <taxon>Pseudomonadati</taxon>
        <taxon>Pseudomonadota</taxon>
        <taxon>Alphaproteobacteria</taxon>
        <taxon>Rhodospirillales</taxon>
        <taxon>Rhodospirillaceae</taxon>
        <taxon>Hwanghaeella</taxon>
    </lineage>
</organism>
<accession>A0A3S2XZQ7</accession>
<dbReference type="SMART" id="SM00382">
    <property type="entry name" value="AAA"/>
    <property type="match status" value="1"/>
</dbReference>
<keyword evidence="1" id="KW-0813">Transport</keyword>
<dbReference type="CDD" id="cd03256">
    <property type="entry name" value="ABC_PhnC_transporter"/>
    <property type="match status" value="1"/>
</dbReference>
<evidence type="ECO:0000259" key="8">
    <source>
        <dbReference type="PROSITE" id="PS50893"/>
    </source>
</evidence>